<dbReference type="InterPro" id="IPR036928">
    <property type="entry name" value="AS_sf"/>
</dbReference>
<evidence type="ECO:0000256" key="1">
    <source>
        <dbReference type="SAM" id="SignalP"/>
    </source>
</evidence>
<dbReference type="EMBL" id="BMUL01000022">
    <property type="protein sequence ID" value="GHB07588.1"/>
    <property type="molecule type" value="Genomic_DNA"/>
</dbReference>
<reference evidence="3" key="2">
    <citation type="submission" date="2020-09" db="EMBL/GenBank/DDBJ databases">
        <authorList>
            <person name="Sun Q."/>
            <person name="Ohkuma M."/>
        </authorList>
    </citation>
    <scope>NUCLEOTIDE SEQUENCE</scope>
    <source>
        <strain evidence="3">JCM 4518</strain>
    </source>
</reference>
<dbReference type="Pfam" id="PF01425">
    <property type="entry name" value="Amidase"/>
    <property type="match status" value="1"/>
</dbReference>
<proteinExistence type="predicted"/>
<keyword evidence="4" id="KW-1185">Reference proteome</keyword>
<evidence type="ECO:0000313" key="3">
    <source>
        <dbReference type="EMBL" id="GHB07588.1"/>
    </source>
</evidence>
<feature type="signal peptide" evidence="1">
    <location>
        <begin position="1"/>
        <end position="32"/>
    </location>
</feature>
<comment type="caution">
    <text evidence="3">The sequence shown here is derived from an EMBL/GenBank/DDBJ whole genome shotgun (WGS) entry which is preliminary data.</text>
</comment>
<dbReference type="Proteomes" id="UP000644020">
    <property type="component" value="Unassembled WGS sequence"/>
</dbReference>
<dbReference type="InterPro" id="IPR023631">
    <property type="entry name" value="Amidase_dom"/>
</dbReference>
<sequence>MCPAGLSSGLGPMKKRSIAALSAALVAAPLLAAGAPGQPAAAAEAGAGHPSAPAAPGFVRGVDLDTVTIPELQARMKRGSLTSSELTLAYLQRIRTVDPKINAVLRTSPTALAQAVASDIRHRLGKSLGPLDGIPVLLKDNVDTRDMPTTAGSLALAGKAPSKDAELVRRLRAAGAVVLGKANMSEWANFRAVKPTSGWSAVGGQTLNPYVLDRNPCGSSSGSAAALAASLAQVTIGTETDGSIVCPAGMNGVVGHKPSLGLVSQSGVVPISAEQDTAGPMARNVVDTALTLSVIGGSDSRTSAGLADAGLRPGSLRGKRIGLWRLPTLGAGVDELMTRTAARLRAAGAQVVEVTPPYQDRLAELEFPALLSEFHRDIDAYLATRNGPRDLAGLIEFNRSHPAERSCFAGQELFEMALAAPPTTDPGYLAVRAELKDLSRRSIDETMAAHDLDAIASPSNPPAWTTDCARGDNDVIPSSTPAAVAGYPSLSVPAGFVGELPVGLLLMAGDRQDAALLSLGGAVERKLDAWRAPRYLPTVPPATTG</sequence>
<accession>A0A918WCT0</accession>
<feature type="chain" id="PRO_5039006891" evidence="1">
    <location>
        <begin position="33"/>
        <end position="545"/>
    </location>
</feature>
<keyword evidence="1" id="KW-0732">Signal</keyword>
<reference evidence="3" key="1">
    <citation type="journal article" date="2014" name="Int. J. Syst. Evol. Microbiol.">
        <title>Complete genome sequence of Corynebacterium casei LMG S-19264T (=DSM 44701T), isolated from a smear-ripened cheese.</title>
        <authorList>
            <consortium name="US DOE Joint Genome Institute (JGI-PGF)"/>
            <person name="Walter F."/>
            <person name="Albersmeier A."/>
            <person name="Kalinowski J."/>
            <person name="Ruckert C."/>
        </authorList>
    </citation>
    <scope>NUCLEOTIDE SEQUENCE</scope>
    <source>
        <strain evidence="3">JCM 4518</strain>
    </source>
</reference>
<dbReference type="PANTHER" id="PTHR42678">
    <property type="entry name" value="AMIDASE"/>
    <property type="match status" value="1"/>
</dbReference>
<dbReference type="Gene3D" id="3.90.1300.10">
    <property type="entry name" value="Amidase signature (AS) domain"/>
    <property type="match status" value="1"/>
</dbReference>
<gene>
    <name evidence="3" type="ORF">GCM10010305_58440</name>
</gene>
<name>A0A918WCT0_9ACTN</name>
<dbReference type="AlphaFoldDB" id="A0A918WCT0"/>
<organism evidence="3 4">
    <name type="scientific">Streptomyces termitum</name>
    <dbReference type="NCBI Taxonomy" id="67368"/>
    <lineage>
        <taxon>Bacteria</taxon>
        <taxon>Bacillati</taxon>
        <taxon>Actinomycetota</taxon>
        <taxon>Actinomycetes</taxon>
        <taxon>Kitasatosporales</taxon>
        <taxon>Streptomycetaceae</taxon>
        <taxon>Streptomyces</taxon>
    </lineage>
</organism>
<dbReference type="PANTHER" id="PTHR42678:SF34">
    <property type="entry name" value="OS04G0183300 PROTEIN"/>
    <property type="match status" value="1"/>
</dbReference>
<protein>
    <submittedName>
        <fullName evidence="3">Amidase</fullName>
    </submittedName>
</protein>
<evidence type="ECO:0000259" key="2">
    <source>
        <dbReference type="Pfam" id="PF01425"/>
    </source>
</evidence>
<evidence type="ECO:0000313" key="4">
    <source>
        <dbReference type="Proteomes" id="UP000644020"/>
    </source>
</evidence>
<dbReference type="SUPFAM" id="SSF75304">
    <property type="entry name" value="Amidase signature (AS) enzymes"/>
    <property type="match status" value="1"/>
</dbReference>
<feature type="domain" description="Amidase" evidence="2">
    <location>
        <begin position="85"/>
        <end position="517"/>
    </location>
</feature>